<name>A0A7G8PS40_9FLAO</name>
<evidence type="ECO:0000313" key="3">
    <source>
        <dbReference type="Proteomes" id="UP000515514"/>
    </source>
</evidence>
<evidence type="ECO:0000313" key="2">
    <source>
        <dbReference type="EMBL" id="QNJ97156.1"/>
    </source>
</evidence>
<evidence type="ECO:0000256" key="1">
    <source>
        <dbReference type="SAM" id="Phobius"/>
    </source>
</evidence>
<dbReference type="RefSeq" id="WP_186990673.1">
    <property type="nucleotide sequence ID" value="NZ_CP052909.1"/>
</dbReference>
<feature type="transmembrane region" description="Helical" evidence="1">
    <location>
        <begin position="50"/>
        <end position="69"/>
    </location>
</feature>
<accession>A0A7G8PS40</accession>
<dbReference type="Proteomes" id="UP000515514">
    <property type="component" value="Chromosome"/>
</dbReference>
<proteinExistence type="predicted"/>
<keyword evidence="1" id="KW-1133">Transmembrane helix</keyword>
<gene>
    <name evidence="2" type="ORF">ALE3EI_0578</name>
</gene>
<dbReference type="KEGG" id="alti:ALE3EI_0578"/>
<reference evidence="2 3" key="1">
    <citation type="submission" date="2020-04" db="EMBL/GenBank/DDBJ databases">
        <title>Genome sequence of Altibacter aquimarinus strain ALE3EI.</title>
        <authorList>
            <person name="Oh H.-M."/>
            <person name="Jang D."/>
        </authorList>
    </citation>
    <scope>NUCLEOTIDE SEQUENCE [LARGE SCALE GENOMIC DNA]</scope>
    <source>
        <strain evidence="2 3">ALE3EI</strain>
    </source>
</reference>
<dbReference type="AlphaFoldDB" id="A0A7G8PS40"/>
<keyword evidence="1" id="KW-0472">Membrane</keyword>
<protein>
    <submittedName>
        <fullName evidence="2">Uncharacterized protein</fullName>
    </submittedName>
</protein>
<dbReference type="EMBL" id="CP052909">
    <property type="protein sequence ID" value="QNJ97156.1"/>
    <property type="molecule type" value="Genomic_DNA"/>
</dbReference>
<organism evidence="2 3">
    <name type="scientific">Constantimarinum furrinae</name>
    <dbReference type="NCBI Taxonomy" id="2562285"/>
    <lineage>
        <taxon>Bacteria</taxon>
        <taxon>Pseudomonadati</taxon>
        <taxon>Bacteroidota</taxon>
        <taxon>Flavobacteriia</taxon>
        <taxon>Flavobacteriales</taxon>
        <taxon>Flavobacteriaceae</taxon>
        <taxon>Altibacter/Constantimarinum group</taxon>
        <taxon>Constantimarinum</taxon>
    </lineage>
</organism>
<keyword evidence="3" id="KW-1185">Reference proteome</keyword>
<feature type="transmembrane region" description="Helical" evidence="1">
    <location>
        <begin position="114"/>
        <end position="134"/>
    </location>
</feature>
<feature type="transmembrane region" description="Helical" evidence="1">
    <location>
        <begin position="7"/>
        <end position="28"/>
    </location>
</feature>
<feature type="transmembrane region" description="Helical" evidence="1">
    <location>
        <begin position="76"/>
        <end position="94"/>
    </location>
</feature>
<keyword evidence="1" id="KW-0812">Transmembrane</keyword>
<sequence length="137" mass="14826">MFTKANIVSTLVTAVWGFGGGYLLWGILGDPLLSDHLGSATGVMREMPDMFHLVLGCIIQAFAFSTIYGRWANSEYGMGTGITFGFWVAILMGLGEGLIDYATSNIIDMSGTFINFGIYLVFFLVTGLLAGLVYKKV</sequence>